<accession>A0A5C1A4A7</accession>
<proteinExistence type="predicted"/>
<feature type="transmembrane region" description="Helical" evidence="1">
    <location>
        <begin position="110"/>
        <end position="133"/>
    </location>
</feature>
<keyword evidence="3" id="KW-1185">Reference proteome</keyword>
<evidence type="ECO:0000313" key="3">
    <source>
        <dbReference type="Proteomes" id="UP000324974"/>
    </source>
</evidence>
<feature type="transmembrane region" description="Helical" evidence="1">
    <location>
        <begin position="272"/>
        <end position="291"/>
    </location>
</feature>
<dbReference type="AlphaFoldDB" id="A0A5C1A4A7"/>
<organism evidence="2 3">
    <name type="scientific">Limnoglobus roseus</name>
    <dbReference type="NCBI Taxonomy" id="2598579"/>
    <lineage>
        <taxon>Bacteria</taxon>
        <taxon>Pseudomonadati</taxon>
        <taxon>Planctomycetota</taxon>
        <taxon>Planctomycetia</taxon>
        <taxon>Gemmatales</taxon>
        <taxon>Gemmataceae</taxon>
        <taxon>Limnoglobus</taxon>
    </lineage>
</organism>
<name>A0A5C1A4A7_9BACT</name>
<evidence type="ECO:0000313" key="2">
    <source>
        <dbReference type="EMBL" id="QEL13195.1"/>
    </source>
</evidence>
<sequence>MKLLDAALFRAQRLVPSAERGSAICVVALLGGLEVVGRNATSDLYDLLAGVTLLLGAMCIAAWHRSNPVPWVTKLSTFATRQATRFDQLKYDVGLDFRGVPPLPRRVPRLVYFVFLGMIAWDALALALWAAFPDGWRELGLRTSYVLYLVVLVSLWLMLFVTVAASIYLPVYVFDNQMRKFADAEAGGRRSLMDAEPPPQSPDAVALIGYWMLAMLVTLVTPPVYGLILCGVVAVLSLVSCTLPTEGDANILWRTGGRKVSPVIYSVPMRRILSLAVGFASVLIATLILWSCGGRLTAPPTLDSQMVVTGFLGALAAWLVPGVVLLGVYQLFRFRRMDPTRRDPLTVRVDGTDQPIRVLAGKLVRRWGVRTAFAPAPEVDAPHVGLRLVPAEQSEATEFDPQWPLKVSLDDLRGDTVKERVVRRDEIQLRRRFLKGLAKLLKQSALLVPEEGGGFWIAPHWWFVETLLWEAPPKGQAAEHGTTTLRPVGPTFEKLFGQRVRQHVHAILRATQIDLIYLEDGVNPRKLEKVLRQLLELYDVHGGKRRAEDHHFQGIPKVRVMFHEYSPGNEFRSDVYPEPKFDDVSRFRVMHVFRDRDDSEETVEPPFDFSWEPSPLAIS</sequence>
<dbReference type="OrthoDB" id="244764at2"/>
<feature type="transmembrane region" description="Helical" evidence="1">
    <location>
        <begin position="208"/>
        <end position="236"/>
    </location>
</feature>
<protein>
    <submittedName>
        <fullName evidence="2">Uncharacterized protein</fullName>
    </submittedName>
</protein>
<evidence type="ECO:0000256" key="1">
    <source>
        <dbReference type="SAM" id="Phobius"/>
    </source>
</evidence>
<dbReference type="KEGG" id="lrs:PX52LOC_00048"/>
<dbReference type="EMBL" id="CP042425">
    <property type="protein sequence ID" value="QEL13195.1"/>
    <property type="molecule type" value="Genomic_DNA"/>
</dbReference>
<dbReference type="RefSeq" id="WP_149108183.1">
    <property type="nucleotide sequence ID" value="NZ_CP042425.1"/>
</dbReference>
<dbReference type="Proteomes" id="UP000324974">
    <property type="component" value="Chromosome"/>
</dbReference>
<feature type="transmembrane region" description="Helical" evidence="1">
    <location>
        <begin position="145"/>
        <end position="169"/>
    </location>
</feature>
<keyword evidence="1" id="KW-0472">Membrane</keyword>
<reference evidence="3" key="1">
    <citation type="submission" date="2019-08" db="EMBL/GenBank/DDBJ databases">
        <title>Limnoglobus roseus gen. nov., sp. nov., a novel freshwater planctomycete with a giant genome from the family Gemmataceae.</title>
        <authorList>
            <person name="Kulichevskaya I.S."/>
            <person name="Naumoff D.G."/>
            <person name="Miroshnikov K."/>
            <person name="Ivanova A."/>
            <person name="Philippov D.A."/>
            <person name="Hakobyan A."/>
            <person name="Rijpstra I.C."/>
            <person name="Sinninghe Damste J.S."/>
            <person name="Liesack W."/>
            <person name="Dedysh S.N."/>
        </authorList>
    </citation>
    <scope>NUCLEOTIDE SEQUENCE [LARGE SCALE GENOMIC DNA]</scope>
    <source>
        <strain evidence="3">PX52</strain>
    </source>
</reference>
<keyword evidence="1" id="KW-1133">Transmembrane helix</keyword>
<keyword evidence="1" id="KW-0812">Transmembrane</keyword>
<gene>
    <name evidence="2" type="ORF">PX52LOC_00048</name>
</gene>
<feature type="transmembrane region" description="Helical" evidence="1">
    <location>
        <begin position="311"/>
        <end position="332"/>
    </location>
</feature>